<protein>
    <recommendedName>
        <fullName evidence="3">Type VI secretion system-associated protein TagF</fullName>
    </recommendedName>
</protein>
<dbReference type="RefSeq" id="WP_188476441.1">
    <property type="nucleotide sequence ID" value="NZ_BMFJ01000001.1"/>
</dbReference>
<dbReference type="InterPro" id="IPR017748">
    <property type="entry name" value="TagF"/>
</dbReference>
<proteinExistence type="predicted"/>
<dbReference type="Pfam" id="PF09867">
    <property type="entry name" value="TagF_N"/>
    <property type="match status" value="1"/>
</dbReference>
<sequence>MSAVIYGKHPAFGDFLAHGLPHEVFVVLDRWLEEVLPVLKQGLGDEWEVAWRNAPVLRFWIGPEVLKAPLMGLFIASQDKVGRRYPLIFGLTGVVVPPPVHRAHDDAPYDALWRHVSEFRMPETGPRGAETLLAGFEVPEPAGAAWQAGQDTTLWAQRADGDLARLLADARAADAQQAQLARSHWWQGADATHEAGWLGAPGLPDADSLRWLITGRQRAAVPEQGAVHE</sequence>
<organism evidence="1 2">
    <name type="scientific">Primorskyibacter flagellatus</name>
    <dbReference type="NCBI Taxonomy" id="1387277"/>
    <lineage>
        <taxon>Bacteria</taxon>
        <taxon>Pseudomonadati</taxon>
        <taxon>Pseudomonadota</taxon>
        <taxon>Alphaproteobacteria</taxon>
        <taxon>Rhodobacterales</taxon>
        <taxon>Roseobacteraceae</taxon>
        <taxon>Primorskyibacter</taxon>
    </lineage>
</organism>
<dbReference type="InterPro" id="IPR038225">
    <property type="entry name" value="TagF_sf"/>
</dbReference>
<dbReference type="Proteomes" id="UP000612855">
    <property type="component" value="Unassembled WGS sequence"/>
</dbReference>
<comment type="caution">
    <text evidence="1">The sequence shown here is derived from an EMBL/GenBank/DDBJ whole genome shotgun (WGS) entry which is preliminary data.</text>
</comment>
<dbReference type="AlphaFoldDB" id="A0A917ECI8"/>
<evidence type="ECO:0000313" key="2">
    <source>
        <dbReference type="Proteomes" id="UP000612855"/>
    </source>
</evidence>
<evidence type="ECO:0008006" key="3">
    <source>
        <dbReference type="Google" id="ProtNLM"/>
    </source>
</evidence>
<reference evidence="2" key="1">
    <citation type="journal article" date="2019" name="Int. J. Syst. Evol. Microbiol.">
        <title>The Global Catalogue of Microorganisms (GCM) 10K type strain sequencing project: providing services to taxonomists for standard genome sequencing and annotation.</title>
        <authorList>
            <consortium name="The Broad Institute Genomics Platform"/>
            <consortium name="The Broad Institute Genome Sequencing Center for Infectious Disease"/>
            <person name="Wu L."/>
            <person name="Ma J."/>
        </authorList>
    </citation>
    <scope>NUCLEOTIDE SEQUENCE [LARGE SCALE GENOMIC DNA]</scope>
    <source>
        <strain evidence="2">CGMCC 1.12664</strain>
    </source>
</reference>
<gene>
    <name evidence="1" type="ORF">GCM10011360_08660</name>
</gene>
<dbReference type="Gene3D" id="3.40.1730.10">
    <property type="entry name" value="pa0076 domain"/>
    <property type="match status" value="1"/>
</dbReference>
<accession>A0A917ECI8</accession>
<name>A0A917ECI8_9RHOB</name>
<dbReference type="EMBL" id="BMFJ01000001">
    <property type="protein sequence ID" value="GGE22413.1"/>
    <property type="molecule type" value="Genomic_DNA"/>
</dbReference>
<keyword evidence="2" id="KW-1185">Reference proteome</keyword>
<evidence type="ECO:0000313" key="1">
    <source>
        <dbReference type="EMBL" id="GGE22413.1"/>
    </source>
</evidence>
<dbReference type="NCBIfam" id="TIGR03373">
    <property type="entry name" value="VI_minor_4"/>
    <property type="match status" value="1"/>
</dbReference>